<evidence type="ECO:0000256" key="6">
    <source>
        <dbReference type="ARBA" id="ARBA00022741"/>
    </source>
</evidence>
<keyword evidence="8" id="KW-1278">Translocase</keyword>
<keyword evidence="5" id="KW-0677">Repeat</keyword>
<comment type="caution">
    <text evidence="12">The sequence shown here is derived from an EMBL/GenBank/DDBJ whole genome shotgun (WGS) entry which is preliminary data.</text>
</comment>
<evidence type="ECO:0000256" key="10">
    <source>
        <dbReference type="ARBA" id="ARBA00025157"/>
    </source>
</evidence>
<evidence type="ECO:0000256" key="9">
    <source>
        <dbReference type="ARBA" id="ARBA00023136"/>
    </source>
</evidence>
<feature type="domain" description="ABC transporter" evidence="11">
    <location>
        <begin position="269"/>
        <end position="495"/>
    </location>
</feature>
<keyword evidence="4" id="KW-1003">Cell membrane</keyword>
<dbReference type="Proteomes" id="UP000261324">
    <property type="component" value="Unassembled WGS sequence"/>
</dbReference>
<dbReference type="Pfam" id="PF00005">
    <property type="entry name" value="ABC_tran"/>
    <property type="match status" value="2"/>
</dbReference>
<comment type="function">
    <text evidence="10">Probably part of an ABC transporter complex. Responsible for energy coupling to the transport system.</text>
</comment>
<comment type="similarity">
    <text evidence="2">Belongs to the ABC transporter superfamily.</text>
</comment>
<dbReference type="CDD" id="cd03225">
    <property type="entry name" value="ABC_cobalt_CbiO_domain1"/>
    <property type="match status" value="1"/>
</dbReference>
<reference evidence="12 13" key="1">
    <citation type="submission" date="2018-08" db="EMBL/GenBank/DDBJ databases">
        <title>A genome reference for cultivated species of the human gut microbiota.</title>
        <authorList>
            <person name="Zou Y."/>
            <person name="Xue W."/>
            <person name="Luo G."/>
        </authorList>
    </citation>
    <scope>NUCLEOTIDE SEQUENCE [LARGE SCALE GENOMIC DNA]</scope>
    <source>
        <strain evidence="12 13">TF09-3</strain>
    </source>
</reference>
<dbReference type="EMBL" id="QSRA01000005">
    <property type="protein sequence ID" value="RGK84884.1"/>
    <property type="molecule type" value="Genomic_DNA"/>
</dbReference>
<dbReference type="PROSITE" id="PS50893">
    <property type="entry name" value="ABC_TRANSPORTER_2"/>
    <property type="match status" value="2"/>
</dbReference>
<dbReference type="GO" id="GO:0042626">
    <property type="term" value="F:ATPase-coupled transmembrane transporter activity"/>
    <property type="evidence" value="ECO:0007669"/>
    <property type="project" value="TreeGrafter"/>
</dbReference>
<dbReference type="GO" id="GO:0043190">
    <property type="term" value="C:ATP-binding cassette (ABC) transporter complex"/>
    <property type="evidence" value="ECO:0007669"/>
    <property type="project" value="TreeGrafter"/>
</dbReference>
<evidence type="ECO:0000256" key="8">
    <source>
        <dbReference type="ARBA" id="ARBA00022967"/>
    </source>
</evidence>
<comment type="subcellular location">
    <subcellularLocation>
        <location evidence="1">Cell membrane</location>
        <topology evidence="1">Peripheral membrane protein</topology>
    </subcellularLocation>
</comment>
<dbReference type="SMART" id="SM00382">
    <property type="entry name" value="AAA"/>
    <property type="match status" value="2"/>
</dbReference>
<evidence type="ECO:0000256" key="4">
    <source>
        <dbReference type="ARBA" id="ARBA00022475"/>
    </source>
</evidence>
<dbReference type="InterPro" id="IPR003439">
    <property type="entry name" value="ABC_transporter-like_ATP-bd"/>
</dbReference>
<dbReference type="Gene3D" id="3.40.50.300">
    <property type="entry name" value="P-loop containing nucleotide triphosphate hydrolases"/>
    <property type="match status" value="2"/>
</dbReference>
<dbReference type="GO" id="GO:0005524">
    <property type="term" value="F:ATP binding"/>
    <property type="evidence" value="ECO:0007669"/>
    <property type="project" value="UniProtKB-KW"/>
</dbReference>
<feature type="domain" description="ABC transporter" evidence="11">
    <location>
        <begin position="8"/>
        <end position="247"/>
    </location>
</feature>
<name>A0A3E4PXP8_9FIRM</name>
<evidence type="ECO:0000313" key="13">
    <source>
        <dbReference type="Proteomes" id="UP000261324"/>
    </source>
</evidence>
<gene>
    <name evidence="12" type="ORF">DXC93_05260</name>
</gene>
<dbReference type="InterPro" id="IPR050095">
    <property type="entry name" value="ECF_ABC_transporter_ATP-bd"/>
</dbReference>
<keyword evidence="6" id="KW-0547">Nucleotide-binding</keyword>
<evidence type="ECO:0000256" key="7">
    <source>
        <dbReference type="ARBA" id="ARBA00022840"/>
    </source>
</evidence>
<dbReference type="PANTHER" id="PTHR43553:SF23">
    <property type="entry name" value="ABC TRANSPORTER ATP-BINDING COMPONENT"/>
    <property type="match status" value="1"/>
</dbReference>
<accession>A0A3E4PXP8</accession>
<dbReference type="InterPro" id="IPR003593">
    <property type="entry name" value="AAA+_ATPase"/>
</dbReference>
<dbReference type="SUPFAM" id="SSF52540">
    <property type="entry name" value="P-loop containing nucleoside triphosphate hydrolases"/>
    <property type="match status" value="2"/>
</dbReference>
<keyword evidence="9" id="KW-0472">Membrane</keyword>
<organism evidence="12 13">
    <name type="scientific">Dorea formicigenerans</name>
    <dbReference type="NCBI Taxonomy" id="39486"/>
    <lineage>
        <taxon>Bacteria</taxon>
        <taxon>Bacillati</taxon>
        <taxon>Bacillota</taxon>
        <taxon>Clostridia</taxon>
        <taxon>Lachnospirales</taxon>
        <taxon>Lachnospiraceae</taxon>
        <taxon>Dorea</taxon>
    </lineage>
</organism>
<dbReference type="AlphaFoldDB" id="A0A3E4PXP8"/>
<dbReference type="PANTHER" id="PTHR43553">
    <property type="entry name" value="HEAVY METAL TRANSPORTER"/>
    <property type="match status" value="1"/>
</dbReference>
<evidence type="ECO:0000259" key="11">
    <source>
        <dbReference type="PROSITE" id="PS50893"/>
    </source>
</evidence>
<sequence>MWEVNKMIEISHVSFKYANAKEPALHDISLSIQKGEFVVLLGTSGCGKTTITRLINRLVPEFFEGEMEGNITIDGQNTDELRIQDLAGIVGSVFQDPRSQFFATDTTAEIAFSCENVGLPREELCYRIERAANDLQITRLLERSIFELSSGEKQSIAIASVYALSPKILVLDEPSANLDSAATQHLMKILDSLKKQGYTIVISEHRVHYLKDIADRAILIENGKIKKEIRGEDFRNLSNKEANAMGLRSINLLSVSPRSVDYHTGENQIELKNISYYYSKSDKPLRNITFSADKGAVIGIIGNNGVGKSTLLEIICGLKKEMLGKFLINGKPVNPKIRNRDTFLVMQNSDYQLFTESVEKELYLGNTENELLRKKGISLLKRMGLSDYLQQHPASLSGGQKQRLCIAVACMKNTGVICFDEPTSGLDYISMKNVSSLLHELSQEGKTLLVTSHDYEFLMSTCTHICYLNAGKVEDYFAVSQKTAPKIYQILFQKEEKR</sequence>
<evidence type="ECO:0000256" key="2">
    <source>
        <dbReference type="ARBA" id="ARBA00005417"/>
    </source>
</evidence>
<evidence type="ECO:0000313" key="12">
    <source>
        <dbReference type="EMBL" id="RGK84884.1"/>
    </source>
</evidence>
<dbReference type="InterPro" id="IPR027417">
    <property type="entry name" value="P-loop_NTPase"/>
</dbReference>
<keyword evidence="3" id="KW-0813">Transport</keyword>
<evidence type="ECO:0000256" key="5">
    <source>
        <dbReference type="ARBA" id="ARBA00022737"/>
    </source>
</evidence>
<dbReference type="FunFam" id="3.40.50.300:FF:000224">
    <property type="entry name" value="Energy-coupling factor transporter ATP-binding protein EcfA"/>
    <property type="match status" value="1"/>
</dbReference>
<dbReference type="InterPro" id="IPR015856">
    <property type="entry name" value="ABC_transpr_CbiO/EcfA_su"/>
</dbReference>
<proteinExistence type="inferred from homology"/>
<evidence type="ECO:0000256" key="1">
    <source>
        <dbReference type="ARBA" id="ARBA00004202"/>
    </source>
</evidence>
<keyword evidence="7 12" id="KW-0067">ATP-binding</keyword>
<evidence type="ECO:0000256" key="3">
    <source>
        <dbReference type="ARBA" id="ARBA00022448"/>
    </source>
</evidence>
<dbReference type="GO" id="GO:0016887">
    <property type="term" value="F:ATP hydrolysis activity"/>
    <property type="evidence" value="ECO:0007669"/>
    <property type="project" value="InterPro"/>
</dbReference>
<protein>
    <submittedName>
        <fullName evidence="12">ATP-binding cassette domain-containing protein</fullName>
    </submittedName>
</protein>